<comment type="pathway">
    <text evidence="1 8">Cofactor biosynthesis; tetrahydrofolate biosynthesis; 5,6,7,8-tetrahydrofolate from 7,8-dihydrofolate: step 1/1.</text>
</comment>
<dbReference type="RefSeq" id="WP_063970698.1">
    <property type="nucleotide sequence ID" value="NZ_JAMXLT020000017.1"/>
</dbReference>
<evidence type="ECO:0000256" key="2">
    <source>
        <dbReference type="ARBA" id="ARBA00009539"/>
    </source>
</evidence>
<dbReference type="Pfam" id="PF00186">
    <property type="entry name" value="DHFR_1"/>
    <property type="match status" value="1"/>
</dbReference>
<dbReference type="EMBL" id="JAMXLT020000017">
    <property type="protein sequence ID" value="MDW8549386.1"/>
    <property type="molecule type" value="Genomic_DNA"/>
</dbReference>
<keyword evidence="6 8" id="KW-0560">Oxidoreductase</keyword>
<evidence type="ECO:0000256" key="3">
    <source>
        <dbReference type="ARBA" id="ARBA00012856"/>
    </source>
</evidence>
<dbReference type="InterPro" id="IPR001796">
    <property type="entry name" value="DHFR_dom"/>
</dbReference>
<evidence type="ECO:0000256" key="7">
    <source>
        <dbReference type="ARBA" id="ARBA00025067"/>
    </source>
</evidence>
<dbReference type="CDD" id="cd00209">
    <property type="entry name" value="DHFR"/>
    <property type="match status" value="1"/>
</dbReference>
<dbReference type="PRINTS" id="PR00070">
    <property type="entry name" value="DHFR"/>
</dbReference>
<dbReference type="EC" id="1.5.1.3" evidence="3 8"/>
<evidence type="ECO:0000256" key="5">
    <source>
        <dbReference type="ARBA" id="ARBA00022857"/>
    </source>
</evidence>
<dbReference type="PANTHER" id="PTHR48069:SF3">
    <property type="entry name" value="DIHYDROFOLATE REDUCTASE"/>
    <property type="match status" value="1"/>
</dbReference>
<dbReference type="PANTHER" id="PTHR48069">
    <property type="entry name" value="DIHYDROFOLATE REDUCTASE"/>
    <property type="match status" value="1"/>
</dbReference>
<evidence type="ECO:0000256" key="8">
    <source>
        <dbReference type="PIRNR" id="PIRNR000194"/>
    </source>
</evidence>
<comment type="caution">
    <text evidence="10">The sequence shown here is derived from an EMBL/GenBank/DDBJ whole genome shotgun (WGS) entry which is preliminary data.</text>
</comment>
<dbReference type="Gene3D" id="3.40.430.10">
    <property type="entry name" value="Dihydrofolate Reductase, subunit A"/>
    <property type="match status" value="1"/>
</dbReference>
<dbReference type="PIRSF" id="PIRSF000194">
    <property type="entry name" value="DHFR"/>
    <property type="match status" value="1"/>
</dbReference>
<keyword evidence="5 8" id="KW-0521">NADP</keyword>
<organism evidence="10 11">
    <name type="scientific">Epilithonimonas ginsengisoli</name>
    <dbReference type="NCBI Taxonomy" id="1245592"/>
    <lineage>
        <taxon>Bacteria</taxon>
        <taxon>Pseudomonadati</taxon>
        <taxon>Bacteroidota</taxon>
        <taxon>Flavobacteriia</taxon>
        <taxon>Flavobacteriales</taxon>
        <taxon>Weeksellaceae</taxon>
        <taxon>Chryseobacterium group</taxon>
        <taxon>Epilithonimonas</taxon>
    </lineage>
</organism>
<reference evidence="10 11" key="1">
    <citation type="submission" date="2023-11" db="EMBL/GenBank/DDBJ databases">
        <title>First isolation, identification, and characterization of non-pathogenic Epilithonimonas ginsengisoli isolated from diseased farmed rainbow trout (Oncorhynchus mykiss) in Chile.</title>
        <authorList>
            <person name="Miranda C.D."/>
            <person name="Irgang R."/>
            <person name="Concha C."/>
            <person name="Rojas R."/>
            <person name="Avendano R."/>
        </authorList>
    </citation>
    <scope>NUCLEOTIDE SEQUENCE [LARGE SCALE GENOMIC DNA]</scope>
    <source>
        <strain evidence="10 11">FP99</strain>
    </source>
</reference>
<evidence type="ECO:0000256" key="4">
    <source>
        <dbReference type="ARBA" id="ARBA00022563"/>
    </source>
</evidence>
<dbReference type="InterPro" id="IPR024072">
    <property type="entry name" value="DHFR-like_dom_sf"/>
</dbReference>
<comment type="similarity">
    <text evidence="2 8">Belongs to the dihydrofolate reductase family.</text>
</comment>
<name>A0ABU4JI90_9FLAO</name>
<dbReference type="SUPFAM" id="SSF53597">
    <property type="entry name" value="Dihydrofolate reductase-like"/>
    <property type="match status" value="1"/>
</dbReference>
<evidence type="ECO:0000256" key="6">
    <source>
        <dbReference type="ARBA" id="ARBA00023002"/>
    </source>
</evidence>
<dbReference type="Proteomes" id="UP001204439">
    <property type="component" value="Unassembled WGS sequence"/>
</dbReference>
<gene>
    <name evidence="10" type="ORF">NG800_010725</name>
</gene>
<comment type="function">
    <text evidence="7 8">Key enzyme in folate metabolism. Catalyzes an essential reaction for de novo glycine and purine synthesis, and for DNA precursor synthesis.</text>
</comment>
<accession>A0ABU4JI90</accession>
<evidence type="ECO:0000313" key="11">
    <source>
        <dbReference type="Proteomes" id="UP001204439"/>
    </source>
</evidence>
<sequence>MITIIAAIGKNNALGKDNQLLWRLPKDLKHFKSLTENHPIVMGRKTYESIGKALPNRTNLVVSRKENWFAEDILIVSKLKEAIKFAKKIDEEVFIIGGGEIYKQTMELADRLEITLVEEDFEADTFFPKIDLKIWQKTSEEFHPKDEKNDHDFYFQTYEKIIKD</sequence>
<evidence type="ECO:0000313" key="10">
    <source>
        <dbReference type="EMBL" id="MDW8549386.1"/>
    </source>
</evidence>
<evidence type="ECO:0000259" key="9">
    <source>
        <dbReference type="PROSITE" id="PS51330"/>
    </source>
</evidence>
<dbReference type="PROSITE" id="PS51330">
    <property type="entry name" value="DHFR_2"/>
    <property type="match status" value="1"/>
</dbReference>
<comment type="catalytic activity">
    <reaction evidence="8">
        <text>(6S)-5,6,7,8-tetrahydrofolate + NADP(+) = 7,8-dihydrofolate + NADPH + H(+)</text>
        <dbReference type="Rhea" id="RHEA:15009"/>
        <dbReference type="ChEBI" id="CHEBI:15378"/>
        <dbReference type="ChEBI" id="CHEBI:57451"/>
        <dbReference type="ChEBI" id="CHEBI:57453"/>
        <dbReference type="ChEBI" id="CHEBI:57783"/>
        <dbReference type="ChEBI" id="CHEBI:58349"/>
        <dbReference type="EC" id="1.5.1.3"/>
    </reaction>
</comment>
<evidence type="ECO:0000256" key="1">
    <source>
        <dbReference type="ARBA" id="ARBA00004903"/>
    </source>
</evidence>
<feature type="domain" description="DHFR" evidence="9">
    <location>
        <begin position="1"/>
        <end position="160"/>
    </location>
</feature>
<proteinExistence type="inferred from homology"/>
<keyword evidence="11" id="KW-1185">Reference proteome</keyword>
<keyword evidence="4 8" id="KW-0554">One-carbon metabolism</keyword>
<protein>
    <recommendedName>
        <fullName evidence="3 8">Dihydrofolate reductase</fullName>
        <ecNumber evidence="3 8">1.5.1.3</ecNumber>
    </recommendedName>
</protein>
<dbReference type="GO" id="GO:0004146">
    <property type="term" value="F:dihydrofolate reductase activity"/>
    <property type="evidence" value="ECO:0007669"/>
    <property type="project" value="UniProtKB-EC"/>
</dbReference>
<dbReference type="InterPro" id="IPR012259">
    <property type="entry name" value="DHFR"/>
</dbReference>